<sequence>MADSIVLDDVKSDLIRVQKFDCNSLVQRERLGIDLSFDKAVTPANRLVLIFSKLPSGAIEEFAFTQNQLIQATAKEIFNLFDQILQFKSTVGDAENQRASLIARLEAAYQPTFNKLYPLVSYAVARTVDFNELAAQGRGAVQSVRDETKKVFDELKQTSESAAAILQSVRDAAAEQGVTQEARYFADEAVIHTKTAGQWKIASIVMAGIVLAYSILTLFFTKIPLLTADTPATAIQLTASKFLVFVVLGYALIQCVKNYNANTHNAIINKHRQNSLMTYTTLTQAGNSPESRDIVLQHAAAAIYAPSDTGYVRNEERGYGDGALVGLLGKSISGGSLGHS</sequence>
<accession>A0A1J5Q0Q9</accession>
<comment type="caution">
    <text evidence="2">The sequence shown here is derived from an EMBL/GenBank/DDBJ whole genome shotgun (WGS) entry which is preliminary data.</text>
</comment>
<name>A0A1J5Q0Q9_9ZZZZ</name>
<keyword evidence="1" id="KW-0472">Membrane</keyword>
<dbReference type="EMBL" id="MLJW01002805">
    <property type="protein sequence ID" value="OIQ73607.1"/>
    <property type="molecule type" value="Genomic_DNA"/>
</dbReference>
<keyword evidence="1" id="KW-0812">Transmembrane</keyword>
<keyword evidence="1" id="KW-1133">Transmembrane helix</keyword>
<organism evidence="2">
    <name type="scientific">mine drainage metagenome</name>
    <dbReference type="NCBI Taxonomy" id="410659"/>
    <lineage>
        <taxon>unclassified sequences</taxon>
        <taxon>metagenomes</taxon>
        <taxon>ecological metagenomes</taxon>
    </lineage>
</organism>
<reference evidence="2" key="1">
    <citation type="submission" date="2016-10" db="EMBL/GenBank/DDBJ databases">
        <title>Sequence of Gallionella enrichment culture.</title>
        <authorList>
            <person name="Poehlein A."/>
            <person name="Muehling M."/>
            <person name="Daniel R."/>
        </authorList>
    </citation>
    <scope>NUCLEOTIDE SEQUENCE</scope>
</reference>
<protein>
    <submittedName>
        <fullName evidence="2">Uncharacterized protein</fullName>
    </submittedName>
</protein>
<proteinExistence type="predicted"/>
<feature type="transmembrane region" description="Helical" evidence="1">
    <location>
        <begin position="233"/>
        <end position="253"/>
    </location>
</feature>
<evidence type="ECO:0000313" key="2">
    <source>
        <dbReference type="EMBL" id="OIQ73607.1"/>
    </source>
</evidence>
<feature type="transmembrane region" description="Helical" evidence="1">
    <location>
        <begin position="201"/>
        <end position="221"/>
    </location>
</feature>
<dbReference type="AlphaFoldDB" id="A0A1J5Q0Q9"/>
<evidence type="ECO:0000256" key="1">
    <source>
        <dbReference type="SAM" id="Phobius"/>
    </source>
</evidence>
<gene>
    <name evidence="2" type="ORF">GALL_447530</name>
</gene>